<evidence type="ECO:0000313" key="8">
    <source>
        <dbReference type="Proteomes" id="UP000694428"/>
    </source>
</evidence>
<feature type="domain" description="Rho-GAP" evidence="6">
    <location>
        <begin position="107"/>
        <end position="313"/>
    </location>
</feature>
<dbReference type="CDD" id="cd04392">
    <property type="entry name" value="RhoGAP_ARHGAP19"/>
    <property type="match status" value="1"/>
</dbReference>
<dbReference type="GO" id="GO:0007165">
    <property type="term" value="P:signal transduction"/>
    <property type="evidence" value="ECO:0007669"/>
    <property type="project" value="InterPro"/>
</dbReference>
<feature type="compositionally biased region" description="Basic and acidic residues" evidence="5">
    <location>
        <begin position="359"/>
        <end position="370"/>
    </location>
</feature>
<dbReference type="FunFam" id="1.10.555.10:FF:000022">
    <property type="entry name" value="rho GTPase-activating protein 19"/>
    <property type="match status" value="1"/>
</dbReference>
<sequence length="579" mass="64598">MGRRGGRYEMAAGAPAAGVRRGGSDAICSLVICNDSSLRSQPIIFNPDFFVEKLRHEKPEVFTELVVSNITRLIDLPGAELAQLMGEEDPKLPGANSTASGFFRSLMSLKRKEKGVVFGSPLTEEGIAQVSQLIEYLHKNLRAEGLFRVPGNSIRQQILKDALNSGTDIDLDSGEFHSNDVATLLKMFLGELPEPLLTHKHFHAHLKIADLMLFDEKGNKTSTPDKERQIEALQLLFLILPAPNRSLLKLLLDLLYQTAKKQDKNKMSAHNLALMFAPHILWPRNVTANDLQENITKLNNGVTFMIKHSQKLFKAPAYIRECARLHYLGSRAHTSKDDLDLLTSPGSKELQPLKSQKRSRLDSCHQEETQQRTEEALRELFRHVHNMPDSAKKKKLIRQFNKHPSALTPSSDVATPPAPRRTRSRSFSGLIKRKVLGTPVIQERKSRDTTPEPKRVSKENVHLVRAAPSTADIVEHVGREFDCNLGTHLSDPWGLLTVPYSRQGFQVSSARSDKALGSCSRENNAEIMKAPSRHGWQHWASTPEFSFWHYLCSFSVALSCAPFPLTSSSTSCTQSAASG</sequence>
<dbReference type="AlphaFoldDB" id="A0A8C9FZZ1"/>
<evidence type="ECO:0000256" key="2">
    <source>
        <dbReference type="ARBA" id="ARBA00055252"/>
    </source>
</evidence>
<dbReference type="PROSITE" id="PS50238">
    <property type="entry name" value="RHOGAP"/>
    <property type="match status" value="1"/>
</dbReference>
<reference evidence="7" key="1">
    <citation type="submission" date="2025-08" db="UniProtKB">
        <authorList>
            <consortium name="Ensembl"/>
        </authorList>
    </citation>
    <scope>IDENTIFICATION</scope>
</reference>
<dbReference type="InterPro" id="IPR008936">
    <property type="entry name" value="Rho_GTPase_activation_prot"/>
</dbReference>
<dbReference type="PANTHER" id="PTHR14963:SF7">
    <property type="entry name" value="RHO GTPASE-ACTIVATING PROTEIN 19"/>
    <property type="match status" value="1"/>
</dbReference>
<evidence type="ECO:0000256" key="3">
    <source>
        <dbReference type="ARBA" id="ARBA00070235"/>
    </source>
</evidence>
<keyword evidence="8" id="KW-1185">Reference proteome</keyword>
<feature type="region of interest" description="Disordered" evidence="5">
    <location>
        <begin position="336"/>
        <end position="370"/>
    </location>
</feature>
<reference evidence="7" key="2">
    <citation type="submission" date="2025-09" db="UniProtKB">
        <authorList>
            <consortium name="Ensembl"/>
        </authorList>
    </citation>
    <scope>IDENTIFICATION</scope>
</reference>
<evidence type="ECO:0000313" key="7">
    <source>
        <dbReference type="Ensembl" id="ENSPSTP00000020307.1"/>
    </source>
</evidence>
<evidence type="ECO:0000256" key="5">
    <source>
        <dbReference type="SAM" id="MobiDB-lite"/>
    </source>
</evidence>
<dbReference type="GO" id="GO:0005737">
    <property type="term" value="C:cytoplasm"/>
    <property type="evidence" value="ECO:0007669"/>
    <property type="project" value="TreeGrafter"/>
</dbReference>
<comment type="function">
    <text evidence="2">GTPase activator for the Rho-type GTPases by converting them to an inactive GDP-bound state.</text>
</comment>
<proteinExistence type="predicted"/>
<protein>
    <recommendedName>
        <fullName evidence="3">Rho GTPase-activating protein 19</fullName>
    </recommendedName>
    <alternativeName>
        <fullName evidence="4">Rho-type GTPase-activating protein 19</fullName>
    </alternativeName>
</protein>
<name>A0A8C9FZZ1_PAVCR</name>
<dbReference type="InterPro" id="IPR000198">
    <property type="entry name" value="RhoGAP_dom"/>
</dbReference>
<dbReference type="GO" id="GO:0005096">
    <property type="term" value="F:GTPase activator activity"/>
    <property type="evidence" value="ECO:0007669"/>
    <property type="project" value="UniProtKB-KW"/>
</dbReference>
<evidence type="ECO:0000259" key="6">
    <source>
        <dbReference type="PROSITE" id="PS50238"/>
    </source>
</evidence>
<keyword evidence="1" id="KW-0343">GTPase activation</keyword>
<organism evidence="7 8">
    <name type="scientific">Pavo cristatus</name>
    <name type="common">Indian peafowl</name>
    <name type="synonym">Blue peafowl</name>
    <dbReference type="NCBI Taxonomy" id="9049"/>
    <lineage>
        <taxon>Eukaryota</taxon>
        <taxon>Metazoa</taxon>
        <taxon>Chordata</taxon>
        <taxon>Craniata</taxon>
        <taxon>Vertebrata</taxon>
        <taxon>Euteleostomi</taxon>
        <taxon>Archelosauria</taxon>
        <taxon>Archosauria</taxon>
        <taxon>Dinosauria</taxon>
        <taxon>Saurischia</taxon>
        <taxon>Theropoda</taxon>
        <taxon>Coelurosauria</taxon>
        <taxon>Aves</taxon>
        <taxon>Neognathae</taxon>
        <taxon>Galloanserae</taxon>
        <taxon>Galliformes</taxon>
        <taxon>Phasianidae</taxon>
        <taxon>Phasianinae</taxon>
        <taxon>Pavo</taxon>
    </lineage>
</organism>
<dbReference type="Gene3D" id="1.10.555.10">
    <property type="entry name" value="Rho GTPase activation protein"/>
    <property type="match status" value="1"/>
</dbReference>
<dbReference type="SUPFAM" id="SSF48350">
    <property type="entry name" value="GTPase activation domain, GAP"/>
    <property type="match status" value="1"/>
</dbReference>
<dbReference type="InterPro" id="IPR047941">
    <property type="entry name" value="ARHGAP19_RhoGAP"/>
</dbReference>
<dbReference type="GO" id="GO:0051056">
    <property type="term" value="P:regulation of small GTPase mediated signal transduction"/>
    <property type="evidence" value="ECO:0007669"/>
    <property type="project" value="TreeGrafter"/>
</dbReference>
<accession>A0A8C9FZZ1</accession>
<evidence type="ECO:0000256" key="4">
    <source>
        <dbReference type="ARBA" id="ARBA00083391"/>
    </source>
</evidence>
<dbReference type="Pfam" id="PF00620">
    <property type="entry name" value="RhoGAP"/>
    <property type="match status" value="1"/>
</dbReference>
<dbReference type="Ensembl" id="ENSPSTT00000021297.1">
    <property type="protein sequence ID" value="ENSPSTP00000020307.1"/>
    <property type="gene ID" value="ENSPSTG00000014712.1"/>
</dbReference>
<dbReference type="PANTHER" id="PTHR14963">
    <property type="entry name" value="RHO GTPASE ACTIVATING PROTEIN 18,19-RELATED"/>
    <property type="match status" value="1"/>
</dbReference>
<dbReference type="Proteomes" id="UP000694428">
    <property type="component" value="Unplaced"/>
</dbReference>
<feature type="region of interest" description="Disordered" evidence="5">
    <location>
        <begin position="402"/>
        <end position="425"/>
    </location>
</feature>
<evidence type="ECO:0000256" key="1">
    <source>
        <dbReference type="ARBA" id="ARBA00022468"/>
    </source>
</evidence>
<dbReference type="SMART" id="SM00324">
    <property type="entry name" value="RhoGAP"/>
    <property type="match status" value="1"/>
</dbReference>